<feature type="transmembrane region" description="Helical" evidence="6">
    <location>
        <begin position="36"/>
        <end position="65"/>
    </location>
</feature>
<evidence type="ECO:0000256" key="4">
    <source>
        <dbReference type="ARBA" id="ARBA00022989"/>
    </source>
</evidence>
<reference evidence="8 9" key="1">
    <citation type="submission" date="2014-09" db="EMBL/GenBank/DDBJ databases">
        <title>Sporocytophaga myxococcoides PG-01 genome sequencing.</title>
        <authorList>
            <person name="Liu L."/>
            <person name="Gao P.J."/>
            <person name="Chen G.J."/>
            <person name="Wang L.S."/>
        </authorList>
    </citation>
    <scope>NUCLEOTIDE SEQUENCE [LARGE SCALE GENOMIC DNA]</scope>
    <source>
        <strain evidence="8 9">PG-01</strain>
    </source>
</reference>
<dbReference type="InterPro" id="IPR010432">
    <property type="entry name" value="RDD"/>
</dbReference>
<dbReference type="GO" id="GO:0005886">
    <property type="term" value="C:plasma membrane"/>
    <property type="evidence" value="ECO:0007669"/>
    <property type="project" value="UniProtKB-SubCell"/>
</dbReference>
<accession>A0A098L9N6</accession>
<dbReference type="EMBL" id="BBLT01000002">
    <property type="protein sequence ID" value="GAL83676.1"/>
    <property type="molecule type" value="Genomic_DNA"/>
</dbReference>
<keyword evidence="9" id="KW-1185">Reference proteome</keyword>
<keyword evidence="4 6" id="KW-1133">Transmembrane helix</keyword>
<evidence type="ECO:0000256" key="2">
    <source>
        <dbReference type="ARBA" id="ARBA00022475"/>
    </source>
</evidence>
<proteinExistence type="predicted"/>
<comment type="subcellular location">
    <subcellularLocation>
        <location evidence="1">Cell membrane</location>
        <topology evidence="1">Multi-pass membrane protein</topology>
    </subcellularLocation>
</comment>
<keyword evidence="2" id="KW-1003">Cell membrane</keyword>
<evidence type="ECO:0000256" key="6">
    <source>
        <dbReference type="SAM" id="Phobius"/>
    </source>
</evidence>
<dbReference type="Proteomes" id="UP000030185">
    <property type="component" value="Unassembled WGS sequence"/>
</dbReference>
<dbReference type="InterPro" id="IPR051791">
    <property type="entry name" value="Pra-immunoreactive"/>
</dbReference>
<dbReference type="PANTHER" id="PTHR36115:SF4">
    <property type="entry name" value="MEMBRANE PROTEIN"/>
    <property type="match status" value="1"/>
</dbReference>
<keyword evidence="5 6" id="KW-0472">Membrane</keyword>
<protein>
    <submittedName>
        <fullName evidence="8">Transporter</fullName>
    </submittedName>
</protein>
<evidence type="ECO:0000256" key="5">
    <source>
        <dbReference type="ARBA" id="ARBA00023136"/>
    </source>
</evidence>
<dbReference type="RefSeq" id="WP_081990394.1">
    <property type="nucleotide sequence ID" value="NZ_BBLT01000002.1"/>
</dbReference>
<feature type="transmembrane region" description="Helical" evidence="6">
    <location>
        <begin position="118"/>
        <end position="138"/>
    </location>
</feature>
<dbReference type="OrthoDB" id="9814143at2"/>
<feature type="domain" description="RDD" evidence="7">
    <location>
        <begin position="23"/>
        <end position="151"/>
    </location>
</feature>
<gene>
    <name evidence="8" type="ORF">MYP_903</name>
</gene>
<sequence>MRAGYFFSMEKEPITVVDNYTLASPVERILALFIDYIVAGVIYTIFFVIFPGFIAALASTVYLIFRDNFRFLGYKSLGKKIFKIEVLKNDSSRISVKTALKRNFVFFTALLNINPGSWFYIAGSITLLFFAIEGYLLITTDDNQRLGDYFADTLVVKE</sequence>
<evidence type="ECO:0000256" key="1">
    <source>
        <dbReference type="ARBA" id="ARBA00004651"/>
    </source>
</evidence>
<keyword evidence="3 6" id="KW-0812">Transmembrane</keyword>
<evidence type="ECO:0000313" key="8">
    <source>
        <dbReference type="EMBL" id="GAL83676.1"/>
    </source>
</evidence>
<comment type="caution">
    <text evidence="8">The sequence shown here is derived from an EMBL/GenBank/DDBJ whole genome shotgun (WGS) entry which is preliminary data.</text>
</comment>
<dbReference type="Pfam" id="PF06271">
    <property type="entry name" value="RDD"/>
    <property type="match status" value="1"/>
</dbReference>
<evidence type="ECO:0000313" key="9">
    <source>
        <dbReference type="Proteomes" id="UP000030185"/>
    </source>
</evidence>
<organism evidence="8 9">
    <name type="scientific">Sporocytophaga myxococcoides</name>
    <dbReference type="NCBI Taxonomy" id="153721"/>
    <lineage>
        <taxon>Bacteria</taxon>
        <taxon>Pseudomonadati</taxon>
        <taxon>Bacteroidota</taxon>
        <taxon>Cytophagia</taxon>
        <taxon>Cytophagales</taxon>
        <taxon>Cytophagaceae</taxon>
        <taxon>Sporocytophaga</taxon>
    </lineage>
</organism>
<name>A0A098L9N6_9BACT</name>
<dbReference type="PANTHER" id="PTHR36115">
    <property type="entry name" value="PROLINE-RICH ANTIGEN HOMOLOG-RELATED"/>
    <property type="match status" value="1"/>
</dbReference>
<evidence type="ECO:0000259" key="7">
    <source>
        <dbReference type="Pfam" id="PF06271"/>
    </source>
</evidence>
<evidence type="ECO:0000256" key="3">
    <source>
        <dbReference type="ARBA" id="ARBA00022692"/>
    </source>
</evidence>
<dbReference type="AlphaFoldDB" id="A0A098L9N6"/>